<dbReference type="InterPro" id="IPR019151">
    <property type="entry name" value="Proteasome_assmbl_chaperone_2"/>
</dbReference>
<gene>
    <name evidence="1" type="ORF">JOE69_003388</name>
</gene>
<dbReference type="EMBL" id="JAVDQF010000001">
    <property type="protein sequence ID" value="MDR6271150.1"/>
    <property type="molecule type" value="Genomic_DNA"/>
</dbReference>
<evidence type="ECO:0000313" key="1">
    <source>
        <dbReference type="EMBL" id="MDR6271150.1"/>
    </source>
</evidence>
<dbReference type="InterPro" id="IPR008492">
    <property type="entry name" value="Rv2714-like"/>
</dbReference>
<evidence type="ECO:0000313" key="2">
    <source>
        <dbReference type="Proteomes" id="UP001185069"/>
    </source>
</evidence>
<dbReference type="SUPFAM" id="SSF159659">
    <property type="entry name" value="Cgl1923-like"/>
    <property type="match status" value="1"/>
</dbReference>
<dbReference type="Gene3D" id="1.10.287.100">
    <property type="match status" value="1"/>
</dbReference>
<proteinExistence type="predicted"/>
<accession>A0ABU1JG76</accession>
<dbReference type="Pfam" id="PF09754">
    <property type="entry name" value="PAC2"/>
    <property type="match status" value="1"/>
</dbReference>
<protein>
    <submittedName>
        <fullName evidence="1">ATP-grasp superfamily ATP-dependent carboligase</fullName>
    </submittedName>
</protein>
<dbReference type="Proteomes" id="UP001185069">
    <property type="component" value="Unassembled WGS sequence"/>
</dbReference>
<dbReference type="RefSeq" id="WP_309800770.1">
    <property type="nucleotide sequence ID" value="NZ_BAAAHY010000006.1"/>
</dbReference>
<reference evidence="1 2" key="1">
    <citation type="submission" date="2023-07" db="EMBL/GenBank/DDBJ databases">
        <title>Sequencing the genomes of 1000 actinobacteria strains.</title>
        <authorList>
            <person name="Klenk H.-P."/>
        </authorList>
    </citation>
    <scope>NUCLEOTIDE SEQUENCE [LARGE SCALE GENOMIC DNA]</scope>
    <source>
        <strain evidence="1 2">DSM 14555</strain>
    </source>
</reference>
<sequence length="309" mass="34250">MKEIKYVPFLDPESLYASNEDLLHDGGLKGLNLLMGFTGFTDAGHVVSQINAELLDKLDAEPVALFDIDQLIDYRSRRPQISFVEDHLTDYQQPAMILYKLVDGLGQPFLFLAGNEPDLQWERFSAAVVDLVQRLDVNLVAWVHSIPMPVPHTRPIGVTVHGNRPDLIEGMSTWKATVQLPSAIGHLLEVRLAEAGRNIAGYAVHVPHYLADAEYPRAAVAALEYLGAAASLMLPTDRLRESGREVERQITEQVKGSTEVQGVVQRLEQQYDERQQDVPVRSLLAADGEHLPDADELGAAIEAYLADQD</sequence>
<keyword evidence="2" id="KW-1185">Reference proteome</keyword>
<dbReference type="PIRSF" id="PIRSF028754">
    <property type="entry name" value="UCP028754"/>
    <property type="match status" value="1"/>
</dbReference>
<dbReference type="Gene3D" id="3.40.50.10900">
    <property type="entry name" value="PAC-like subunit"/>
    <property type="match status" value="1"/>
</dbReference>
<organism evidence="1 2">
    <name type="scientific">Arthrobacter russicus</name>
    <dbReference type="NCBI Taxonomy" id="172040"/>
    <lineage>
        <taxon>Bacteria</taxon>
        <taxon>Bacillati</taxon>
        <taxon>Actinomycetota</taxon>
        <taxon>Actinomycetes</taxon>
        <taxon>Micrococcales</taxon>
        <taxon>Micrococcaceae</taxon>
        <taxon>Arthrobacter</taxon>
    </lineage>
</organism>
<dbReference type="InterPro" id="IPR038389">
    <property type="entry name" value="PSMG2_sf"/>
</dbReference>
<name>A0ABU1JG76_9MICC</name>
<comment type="caution">
    <text evidence="1">The sequence shown here is derived from an EMBL/GenBank/DDBJ whole genome shotgun (WGS) entry which is preliminary data.</text>
</comment>